<feature type="compositionally biased region" description="Low complexity" evidence="1">
    <location>
        <begin position="236"/>
        <end position="254"/>
    </location>
</feature>
<organism evidence="2 3">
    <name type="scientific">Terfezia boudieri ATCC MYA-4762</name>
    <dbReference type="NCBI Taxonomy" id="1051890"/>
    <lineage>
        <taxon>Eukaryota</taxon>
        <taxon>Fungi</taxon>
        <taxon>Dikarya</taxon>
        <taxon>Ascomycota</taxon>
        <taxon>Pezizomycotina</taxon>
        <taxon>Pezizomycetes</taxon>
        <taxon>Pezizales</taxon>
        <taxon>Pezizaceae</taxon>
        <taxon>Terfezia</taxon>
    </lineage>
</organism>
<evidence type="ECO:0000313" key="3">
    <source>
        <dbReference type="Proteomes" id="UP000267821"/>
    </source>
</evidence>
<sequence length="1362" mass="147247">MHRLRKGKKEKDEGEKDSGVGGFLSGRSFKRGKNVPEPVAPVLDLASALPPTDDFRTSLLMPNLAQRFSILASEQADPKSQSKPASDGTSGNDLGSFNFSSNYNAGGLSDIAETGSLSGSIGRKAGIANAKSRDSHTSDESTGGGIMNRSRPGEGNILFGGRQKIFRVTANSVRGSSEDIREPGSMGGRVYYDNDVPVSTFAWREKKTYDDNDDEKGDEEIQELQNQRSSSPCQQNNRNTSSSTNSTPLTRSSTAATSINSQHPSGSGYPGHLGSPPNTMVTGKPRRQPLYEQALDQKIQEQSKLELFTTQLRRGAMSPTPISGHSPVDGYQAQRSGASSPIAERNQFYDNSHNKPTPIATPVGGLSTFNFGLDAKSGDDANEGVGGYDDVRYHLMQKQKLLVRDDSPPRRMESPALRVESPVQESSKRYSVSSLGSYGPGGLDWNKLDMRPRSSHNSDFKLANKRQSEAHSHQTFLSSLASSDESSDYEYDRGNSFEKVRAGEAGIRLGLQQPQGQKVVEPPSMQYEDVSRPSTAGSGGHSIASTIDQRTMGRRVNQSDGQPLTISNGNRPLSPISPHLTAKNEDSPTLPPVQGLSVLVRQHLRTDSGRSSIYAGSTYSIHSRISRQNLPDRASIAGGFKFGTNGVGKAGPANDSARPSGASGSSGGNLWEFDDWDGGYYGEDHGEPDSPTSMTHPALREHSVASIEVTEDKGFDYGRNDKQDDDEWLRGKEQISDGSGNRTSDEDEDRGWEDELAHRKKLVQQNLREHESRSNSPVPGFASDSRPTSPGPLNVLGKKTSNSMLNSEGGSKAMRMLGIGGEKHRDFREEEERLRETVRGAKNLPMHNGYPLHTQDRDFRQGPPPLHMRASQRRPPHMTPNGGNRPPPHLDEHPAMRGHPPPNLQGRGPSLHGPPYGVPHGPPVPGRPPMRGPSLRGQPSREGFRDREDENSPRMMSPPRNGDPRWRDDHQFDGHHGVPRSPMPHHPNPNMPGPHGTPRMGGIHRMGGPHGDGHWDGPMDRRPGAPMGPPIGRPMNGPRYPKDSREGGPPMGRGLQGGYSDDPRMLNRGPSHRMRSLNDMRDRNYDDMGRRQGPYSPEQSPPPSQMRSRGNSNAQSPPYNPTLERQRSESAIRRDGPTLPLLQTSPSRNSPALNGGLDQSTPVGRSPAPPSASTPAFQAVSTPLSPSGKSIGFPSTPNPAASSPALSSSPASAGPAAAAYAKMQNFQQSVGPAAKKRIVDKTKISEPKLIASTSNIPTVPLPPQSPTPPLAAPGGSVAQRKRRQTSTIFGGFGKNNSSEKMPSDGELEKSSFQMDEPKKEKPRGKLRKSTSDGGGLSARARREVDKNAPATPLISQAARGMI</sequence>
<feature type="compositionally biased region" description="Acidic residues" evidence="1">
    <location>
        <begin position="211"/>
        <end position="222"/>
    </location>
</feature>
<proteinExistence type="predicted"/>
<gene>
    <name evidence="2" type="ORF">L211DRAFT_852069</name>
</gene>
<feature type="compositionally biased region" description="Basic and acidic residues" evidence="1">
    <location>
        <begin position="1301"/>
        <end position="1319"/>
    </location>
</feature>
<feature type="compositionally biased region" description="Basic and acidic residues" evidence="1">
    <location>
        <begin position="1076"/>
        <end position="1090"/>
    </location>
</feature>
<reference evidence="2 3" key="1">
    <citation type="journal article" date="2018" name="Nat. Ecol. Evol.">
        <title>Pezizomycetes genomes reveal the molecular basis of ectomycorrhizal truffle lifestyle.</title>
        <authorList>
            <person name="Murat C."/>
            <person name="Payen T."/>
            <person name="Noel B."/>
            <person name="Kuo A."/>
            <person name="Morin E."/>
            <person name="Chen J."/>
            <person name="Kohler A."/>
            <person name="Krizsan K."/>
            <person name="Balestrini R."/>
            <person name="Da Silva C."/>
            <person name="Montanini B."/>
            <person name="Hainaut M."/>
            <person name="Levati E."/>
            <person name="Barry K.W."/>
            <person name="Belfiori B."/>
            <person name="Cichocki N."/>
            <person name="Clum A."/>
            <person name="Dockter R.B."/>
            <person name="Fauchery L."/>
            <person name="Guy J."/>
            <person name="Iotti M."/>
            <person name="Le Tacon F."/>
            <person name="Lindquist E.A."/>
            <person name="Lipzen A."/>
            <person name="Malagnac F."/>
            <person name="Mello A."/>
            <person name="Molinier V."/>
            <person name="Miyauchi S."/>
            <person name="Poulain J."/>
            <person name="Riccioni C."/>
            <person name="Rubini A."/>
            <person name="Sitrit Y."/>
            <person name="Splivallo R."/>
            <person name="Traeger S."/>
            <person name="Wang M."/>
            <person name="Zifcakova L."/>
            <person name="Wipf D."/>
            <person name="Zambonelli A."/>
            <person name="Paolocci F."/>
            <person name="Nowrousian M."/>
            <person name="Ottonello S."/>
            <person name="Baldrian P."/>
            <person name="Spatafora J.W."/>
            <person name="Henrissat B."/>
            <person name="Nagy L.G."/>
            <person name="Aury J.M."/>
            <person name="Wincker P."/>
            <person name="Grigoriev I.V."/>
            <person name="Bonfante P."/>
            <person name="Martin F.M."/>
        </authorList>
    </citation>
    <scope>NUCLEOTIDE SEQUENCE [LARGE SCALE GENOMIC DNA]</scope>
    <source>
        <strain evidence="2 3">ATCC MYA-4762</strain>
    </source>
</reference>
<feature type="region of interest" description="Disordered" evidence="1">
    <location>
        <begin position="508"/>
        <end position="594"/>
    </location>
</feature>
<protein>
    <submittedName>
        <fullName evidence="2">Uncharacterized protein</fullName>
    </submittedName>
</protein>
<feature type="compositionally biased region" description="Polar residues" evidence="1">
    <location>
        <begin position="1106"/>
        <end position="1117"/>
    </location>
</feature>
<feature type="compositionally biased region" description="Polar residues" evidence="1">
    <location>
        <begin position="423"/>
        <end position="436"/>
    </location>
</feature>
<feature type="compositionally biased region" description="Polar residues" evidence="1">
    <location>
        <begin position="1141"/>
        <end position="1163"/>
    </location>
</feature>
<feature type="compositionally biased region" description="Polar residues" evidence="1">
    <location>
        <begin position="223"/>
        <end position="235"/>
    </location>
</feature>
<feature type="compositionally biased region" description="Basic and acidic residues" evidence="1">
    <location>
        <begin position="1237"/>
        <end position="1246"/>
    </location>
</feature>
<keyword evidence="3" id="KW-1185">Reference proteome</keyword>
<feature type="compositionally biased region" description="Polar residues" evidence="1">
    <location>
        <begin position="1179"/>
        <end position="1188"/>
    </location>
</feature>
<dbReference type="EMBL" id="ML121568">
    <property type="protein sequence ID" value="RPB20691.1"/>
    <property type="molecule type" value="Genomic_DNA"/>
</dbReference>
<dbReference type="STRING" id="1051890.A0A3N4LJ58"/>
<feature type="compositionally biased region" description="Basic and acidic residues" evidence="1">
    <location>
        <begin position="821"/>
        <end position="839"/>
    </location>
</feature>
<feature type="compositionally biased region" description="Polar residues" evidence="1">
    <location>
        <begin position="556"/>
        <end position="571"/>
    </location>
</feature>
<feature type="compositionally biased region" description="Polar residues" evidence="1">
    <location>
        <begin position="78"/>
        <end position="96"/>
    </location>
</feature>
<accession>A0A3N4LJ58</accession>
<feature type="compositionally biased region" description="Pro residues" evidence="1">
    <location>
        <begin position="916"/>
        <end position="931"/>
    </location>
</feature>
<feature type="compositionally biased region" description="Acidic residues" evidence="1">
    <location>
        <begin position="745"/>
        <end position="754"/>
    </location>
</feature>
<feature type="compositionally biased region" description="Pro residues" evidence="1">
    <location>
        <begin position="1259"/>
        <end position="1271"/>
    </location>
</feature>
<feature type="compositionally biased region" description="Basic and acidic residues" evidence="1">
    <location>
        <begin position="402"/>
        <end position="413"/>
    </location>
</feature>
<feature type="compositionally biased region" description="Polar residues" evidence="1">
    <location>
        <begin position="799"/>
        <end position="809"/>
    </location>
</feature>
<feature type="compositionally biased region" description="Basic and acidic residues" evidence="1">
    <location>
        <begin position="1011"/>
        <end position="1023"/>
    </location>
</feature>
<feature type="compositionally biased region" description="Pro residues" evidence="1">
    <location>
        <begin position="981"/>
        <end position="992"/>
    </location>
</feature>
<feature type="region of interest" description="Disordered" evidence="1">
    <location>
        <begin position="675"/>
        <end position="1362"/>
    </location>
</feature>
<dbReference type="InParanoid" id="A0A3N4LJ58"/>
<feature type="region of interest" description="Disordered" evidence="1">
    <location>
        <begin position="119"/>
        <end position="298"/>
    </location>
</feature>
<feature type="region of interest" description="Disordered" evidence="1">
    <location>
        <begin position="1"/>
        <end position="36"/>
    </location>
</feature>
<feature type="region of interest" description="Disordered" evidence="1">
    <location>
        <begin position="71"/>
        <end position="96"/>
    </location>
</feature>
<feature type="compositionally biased region" description="Basic and acidic residues" evidence="1">
    <location>
        <begin position="710"/>
        <end position="735"/>
    </location>
</feature>
<feature type="compositionally biased region" description="Basic and acidic residues" evidence="1">
    <location>
        <begin position="1124"/>
        <end position="1136"/>
    </location>
</feature>
<feature type="compositionally biased region" description="Basic and acidic residues" evidence="1">
    <location>
        <begin position="962"/>
        <end position="976"/>
    </location>
</feature>
<dbReference type="OrthoDB" id="5335210at2759"/>
<feature type="region of interest" description="Disordered" evidence="1">
    <location>
        <begin position="650"/>
        <end position="669"/>
    </location>
</feature>
<dbReference type="Proteomes" id="UP000267821">
    <property type="component" value="Unassembled WGS sequence"/>
</dbReference>
<evidence type="ECO:0000313" key="2">
    <source>
        <dbReference type="EMBL" id="RPB20691.1"/>
    </source>
</evidence>
<feature type="compositionally biased region" description="Basic and acidic residues" evidence="1">
    <location>
        <begin position="9"/>
        <end position="18"/>
    </location>
</feature>
<name>A0A3N4LJ58_9PEZI</name>
<evidence type="ECO:0000256" key="1">
    <source>
        <dbReference type="SAM" id="MobiDB-lite"/>
    </source>
</evidence>
<feature type="compositionally biased region" description="Basic and acidic residues" evidence="1">
    <location>
        <begin position="446"/>
        <end position="459"/>
    </location>
</feature>
<feature type="region of interest" description="Disordered" evidence="1">
    <location>
        <begin position="316"/>
        <end position="340"/>
    </location>
</feature>
<feature type="region of interest" description="Disordered" evidence="1">
    <location>
        <begin position="400"/>
        <end position="495"/>
    </location>
</feature>
<feature type="compositionally biased region" description="Basic and acidic residues" evidence="1">
    <location>
        <begin position="942"/>
        <end position="952"/>
    </location>
</feature>
<feature type="compositionally biased region" description="Polar residues" evidence="1">
    <location>
        <begin position="255"/>
        <end position="265"/>
    </location>
</feature>
<feature type="compositionally biased region" description="Low complexity" evidence="1">
    <location>
        <begin position="1194"/>
        <end position="1221"/>
    </location>
</feature>